<evidence type="ECO:0008006" key="3">
    <source>
        <dbReference type="Google" id="ProtNLM"/>
    </source>
</evidence>
<dbReference type="HOGENOM" id="CLU_2255285_0_0_1"/>
<dbReference type="EnsemblProtists" id="EOD31309">
    <property type="protein sequence ID" value="EOD31309"/>
    <property type="gene ID" value="EMIHUDRAFT_232083"/>
</dbReference>
<evidence type="ECO:0000313" key="2">
    <source>
        <dbReference type="Proteomes" id="UP000013827"/>
    </source>
</evidence>
<sequence length="104" mass="10726">MPVAEADATVARAIGGLIQLCLETGIDDSHGAGHAAAVLHHAEAAVAAAALPLSEARALAVRLAALLHDADDKKYFPKTCRTYANARQIMSDAGASTSETRPVH</sequence>
<name>A0A0D3K6C4_EMIH1</name>
<keyword evidence="2" id="KW-1185">Reference proteome</keyword>
<protein>
    <recommendedName>
        <fullName evidence="3">HD domain-containing protein</fullName>
    </recommendedName>
</protein>
<dbReference type="GeneID" id="17276583"/>
<dbReference type="Proteomes" id="UP000013827">
    <property type="component" value="Unassembled WGS sequence"/>
</dbReference>
<reference evidence="2" key="1">
    <citation type="journal article" date="2013" name="Nature">
        <title>Pan genome of the phytoplankton Emiliania underpins its global distribution.</title>
        <authorList>
            <person name="Read B.A."/>
            <person name="Kegel J."/>
            <person name="Klute M.J."/>
            <person name="Kuo A."/>
            <person name="Lefebvre S.C."/>
            <person name="Maumus F."/>
            <person name="Mayer C."/>
            <person name="Miller J."/>
            <person name="Monier A."/>
            <person name="Salamov A."/>
            <person name="Young J."/>
            <person name="Aguilar M."/>
            <person name="Claverie J.M."/>
            <person name="Frickenhaus S."/>
            <person name="Gonzalez K."/>
            <person name="Herman E.K."/>
            <person name="Lin Y.C."/>
            <person name="Napier J."/>
            <person name="Ogata H."/>
            <person name="Sarno A.F."/>
            <person name="Shmutz J."/>
            <person name="Schroeder D."/>
            <person name="de Vargas C."/>
            <person name="Verret F."/>
            <person name="von Dassow P."/>
            <person name="Valentin K."/>
            <person name="Van de Peer Y."/>
            <person name="Wheeler G."/>
            <person name="Dacks J.B."/>
            <person name="Delwiche C.F."/>
            <person name="Dyhrman S.T."/>
            <person name="Glockner G."/>
            <person name="John U."/>
            <person name="Richards T."/>
            <person name="Worden A.Z."/>
            <person name="Zhang X."/>
            <person name="Grigoriev I.V."/>
            <person name="Allen A.E."/>
            <person name="Bidle K."/>
            <person name="Borodovsky M."/>
            <person name="Bowler C."/>
            <person name="Brownlee C."/>
            <person name="Cock J.M."/>
            <person name="Elias M."/>
            <person name="Gladyshev V.N."/>
            <person name="Groth M."/>
            <person name="Guda C."/>
            <person name="Hadaegh A."/>
            <person name="Iglesias-Rodriguez M.D."/>
            <person name="Jenkins J."/>
            <person name="Jones B.M."/>
            <person name="Lawson T."/>
            <person name="Leese F."/>
            <person name="Lindquist E."/>
            <person name="Lobanov A."/>
            <person name="Lomsadze A."/>
            <person name="Malik S.B."/>
            <person name="Marsh M.E."/>
            <person name="Mackinder L."/>
            <person name="Mock T."/>
            <person name="Mueller-Roeber B."/>
            <person name="Pagarete A."/>
            <person name="Parker M."/>
            <person name="Probert I."/>
            <person name="Quesneville H."/>
            <person name="Raines C."/>
            <person name="Rensing S.A."/>
            <person name="Riano-Pachon D.M."/>
            <person name="Richier S."/>
            <person name="Rokitta S."/>
            <person name="Shiraiwa Y."/>
            <person name="Soanes D.M."/>
            <person name="van der Giezen M."/>
            <person name="Wahlund T.M."/>
            <person name="Williams B."/>
            <person name="Wilson W."/>
            <person name="Wolfe G."/>
            <person name="Wurch L.L."/>
        </authorList>
    </citation>
    <scope>NUCLEOTIDE SEQUENCE</scope>
</reference>
<dbReference type="KEGG" id="ehx:EMIHUDRAFT_232083"/>
<dbReference type="Gene3D" id="1.10.472.50">
    <property type="entry name" value="HD-domain/PDEase-like"/>
    <property type="match status" value="1"/>
</dbReference>
<organism evidence="1 2">
    <name type="scientific">Emiliania huxleyi (strain CCMP1516)</name>
    <dbReference type="NCBI Taxonomy" id="280463"/>
    <lineage>
        <taxon>Eukaryota</taxon>
        <taxon>Haptista</taxon>
        <taxon>Haptophyta</taxon>
        <taxon>Prymnesiophyceae</taxon>
        <taxon>Isochrysidales</taxon>
        <taxon>Noelaerhabdaceae</taxon>
        <taxon>Emiliania</taxon>
    </lineage>
</organism>
<accession>A0A0D3K6C4</accession>
<dbReference type="SUPFAM" id="SSF109604">
    <property type="entry name" value="HD-domain/PDEase-like"/>
    <property type="match status" value="1"/>
</dbReference>
<dbReference type="AlphaFoldDB" id="A0A0D3K6C4"/>
<reference evidence="1" key="2">
    <citation type="submission" date="2024-10" db="UniProtKB">
        <authorList>
            <consortium name="EnsemblProtists"/>
        </authorList>
    </citation>
    <scope>IDENTIFICATION</scope>
</reference>
<dbReference type="PaxDb" id="2903-EOD31309"/>
<evidence type="ECO:0000313" key="1">
    <source>
        <dbReference type="EnsemblProtists" id="EOD31309"/>
    </source>
</evidence>
<proteinExistence type="predicted"/>
<dbReference type="RefSeq" id="XP_005783738.1">
    <property type="nucleotide sequence ID" value="XM_005783681.1"/>
</dbReference>